<evidence type="ECO:0000256" key="4">
    <source>
        <dbReference type="ARBA" id="ARBA00025742"/>
    </source>
</evidence>
<reference evidence="7" key="1">
    <citation type="submission" date="2018-03" db="EMBL/GenBank/DDBJ databases">
        <authorList>
            <person name="Blom J."/>
        </authorList>
    </citation>
    <scope>NUCLEOTIDE SEQUENCE [LARGE SCALE GENOMIC DNA]</scope>
    <source>
        <strain evidence="7">KPC-SM-21</strain>
    </source>
</reference>
<keyword evidence="3" id="KW-0408">Iron</keyword>
<dbReference type="GO" id="GO:0004114">
    <property type="term" value="F:3',5'-cyclic-nucleotide phosphodiesterase activity"/>
    <property type="evidence" value="ECO:0007669"/>
    <property type="project" value="UniProtKB-EC"/>
</dbReference>
<organism evidence="6 7">
    <name type="scientific">Acinetobacter stercoris</name>
    <dbReference type="NCBI Taxonomy" id="2126983"/>
    <lineage>
        <taxon>Bacteria</taxon>
        <taxon>Pseudomonadati</taxon>
        <taxon>Pseudomonadota</taxon>
        <taxon>Gammaproteobacteria</taxon>
        <taxon>Moraxellales</taxon>
        <taxon>Moraxellaceae</taxon>
        <taxon>Acinetobacter</taxon>
    </lineage>
</organism>
<dbReference type="FunCoup" id="A0A2U3MWN0">
    <property type="interactions" value="65"/>
</dbReference>
<name>A0A2U3MWN0_9GAMM</name>
<evidence type="ECO:0000256" key="3">
    <source>
        <dbReference type="ARBA" id="ARBA00023004"/>
    </source>
</evidence>
<comment type="similarity">
    <text evidence="4">Belongs to the cyclic nucleotide phosphodiesterase class-III family.</text>
</comment>
<gene>
    <name evidence="6" type="primary">cpdA</name>
    <name evidence="6" type="ORF">KPC_0941</name>
</gene>
<dbReference type="Gene3D" id="3.60.21.10">
    <property type="match status" value="1"/>
</dbReference>
<dbReference type="InterPro" id="IPR050884">
    <property type="entry name" value="CNP_phosphodiesterase-III"/>
</dbReference>
<keyword evidence="7" id="KW-1185">Reference proteome</keyword>
<keyword evidence="1" id="KW-0479">Metal-binding</keyword>
<evidence type="ECO:0000259" key="5">
    <source>
        <dbReference type="Pfam" id="PF00149"/>
    </source>
</evidence>
<dbReference type="Proteomes" id="UP000245974">
    <property type="component" value="Unassembled WGS sequence"/>
</dbReference>
<protein>
    <submittedName>
        <fullName evidence="6">3',5'-cyclic adenosine monophosphate phosphodiesterase CpdA</fullName>
        <ecNumber evidence="6">3.1.4.17</ecNumber>
    </submittedName>
</protein>
<dbReference type="InterPro" id="IPR029052">
    <property type="entry name" value="Metallo-depent_PP-like"/>
</dbReference>
<dbReference type="EMBL" id="OOGT01000028">
    <property type="protein sequence ID" value="SPL69763.1"/>
    <property type="molecule type" value="Genomic_DNA"/>
</dbReference>
<evidence type="ECO:0000313" key="6">
    <source>
        <dbReference type="EMBL" id="SPL69763.1"/>
    </source>
</evidence>
<feature type="domain" description="Calcineurin-like phosphoesterase" evidence="5">
    <location>
        <begin position="14"/>
        <end position="199"/>
    </location>
</feature>
<dbReference type="NCBIfam" id="NF008359">
    <property type="entry name" value="PRK11148.1"/>
    <property type="match status" value="1"/>
</dbReference>
<dbReference type="EC" id="3.1.4.17" evidence="6"/>
<proteinExistence type="inferred from homology"/>
<accession>A0A2U3MWN0</accession>
<dbReference type="InterPro" id="IPR026575">
    <property type="entry name" value="GpdQ/CpdA-like"/>
</dbReference>
<dbReference type="SUPFAM" id="SSF56300">
    <property type="entry name" value="Metallo-dependent phosphatases"/>
    <property type="match status" value="1"/>
</dbReference>
<evidence type="ECO:0000313" key="7">
    <source>
        <dbReference type="Proteomes" id="UP000245974"/>
    </source>
</evidence>
<sequence length="268" mass="31377">MITTKDSDPSSKIIIQITDTHLLADPDAEFVQINPERSFHAVIADILEQHTHIDAIIHTGDLAQVARPETYQRYLDYMTKLNIPFFHIPGNHDDIRYFPFHTPDPKPTVVDLDQWQIVMLNSAVQGKVHGWIQSEQLEYLDQWLNDNRDKHVILACHHHPFAMRSKWIDQHILKNTHDLTHILEKYQHIKAVLFGHVHQESLNQWNHIDFLSTPSTFAQFKPQSENFAFDEVAPGYRYLHLKSDGQFETKVKRLKGFFQKINKEISGY</sequence>
<evidence type="ECO:0000256" key="2">
    <source>
        <dbReference type="ARBA" id="ARBA00022801"/>
    </source>
</evidence>
<dbReference type="PANTHER" id="PTHR42988">
    <property type="entry name" value="PHOSPHOHYDROLASE"/>
    <property type="match status" value="1"/>
</dbReference>
<dbReference type="InterPro" id="IPR004843">
    <property type="entry name" value="Calcineurin-like_PHP"/>
</dbReference>
<dbReference type="PANTHER" id="PTHR42988:SF2">
    <property type="entry name" value="CYCLIC NUCLEOTIDE PHOSPHODIESTERASE CBUA0032-RELATED"/>
    <property type="match status" value="1"/>
</dbReference>
<dbReference type="AlphaFoldDB" id="A0A2U3MWN0"/>
<dbReference type="Pfam" id="PF00149">
    <property type="entry name" value="Metallophos"/>
    <property type="match status" value="1"/>
</dbReference>
<dbReference type="InParanoid" id="A0A2U3MWN0"/>
<dbReference type="GO" id="GO:0046872">
    <property type="term" value="F:metal ion binding"/>
    <property type="evidence" value="ECO:0007669"/>
    <property type="project" value="UniProtKB-KW"/>
</dbReference>
<evidence type="ECO:0000256" key="1">
    <source>
        <dbReference type="ARBA" id="ARBA00022723"/>
    </source>
</evidence>
<keyword evidence="2 6" id="KW-0378">Hydrolase</keyword>
<dbReference type="CDD" id="cd07402">
    <property type="entry name" value="MPP_GpdQ"/>
    <property type="match status" value="1"/>
</dbReference>
<dbReference type="RefSeq" id="WP_228212168.1">
    <property type="nucleotide sequence ID" value="NZ_OOGT01000028.1"/>
</dbReference>